<evidence type="ECO:0000256" key="5">
    <source>
        <dbReference type="ARBA" id="ARBA00022989"/>
    </source>
</evidence>
<feature type="transmembrane region" description="Helical" evidence="7">
    <location>
        <begin position="50"/>
        <end position="73"/>
    </location>
</feature>
<dbReference type="Proteomes" id="UP000348942">
    <property type="component" value="Chromosome 1"/>
</dbReference>
<feature type="transmembrane region" description="Helical" evidence="7">
    <location>
        <begin position="85"/>
        <end position="103"/>
    </location>
</feature>
<organism evidence="8 9">
    <name type="scientific">Vibrio algicola</name>
    <dbReference type="NCBI Taxonomy" id="2662262"/>
    <lineage>
        <taxon>Bacteria</taxon>
        <taxon>Pseudomonadati</taxon>
        <taxon>Pseudomonadota</taxon>
        <taxon>Gammaproteobacteria</taxon>
        <taxon>Vibrionales</taxon>
        <taxon>Vibrionaceae</taxon>
        <taxon>Vibrio</taxon>
    </lineage>
</organism>
<evidence type="ECO:0000313" key="8">
    <source>
        <dbReference type="EMBL" id="QGA65243.1"/>
    </source>
</evidence>
<feature type="transmembrane region" description="Helical" evidence="7">
    <location>
        <begin position="226"/>
        <end position="248"/>
    </location>
</feature>
<evidence type="ECO:0000256" key="7">
    <source>
        <dbReference type="SAM" id="Phobius"/>
    </source>
</evidence>
<evidence type="ECO:0000313" key="9">
    <source>
        <dbReference type="Proteomes" id="UP000348942"/>
    </source>
</evidence>
<keyword evidence="9" id="KW-1185">Reference proteome</keyword>
<accession>A0A5Q0TDM9</accession>
<feature type="transmembrane region" description="Helical" evidence="7">
    <location>
        <begin position="143"/>
        <end position="167"/>
    </location>
</feature>
<feature type="transmembrane region" description="Helical" evidence="7">
    <location>
        <begin position="12"/>
        <end position="38"/>
    </location>
</feature>
<keyword evidence="6 7" id="KW-0472">Membrane</keyword>
<feature type="transmembrane region" description="Helical" evidence="7">
    <location>
        <begin position="292"/>
        <end position="315"/>
    </location>
</feature>
<feature type="transmembrane region" description="Helical" evidence="7">
    <location>
        <begin position="378"/>
        <end position="399"/>
    </location>
</feature>
<keyword evidence="2" id="KW-0813">Transport</keyword>
<feature type="transmembrane region" description="Helical" evidence="7">
    <location>
        <begin position="260"/>
        <end position="280"/>
    </location>
</feature>
<dbReference type="Pfam" id="PF07690">
    <property type="entry name" value="MFS_1"/>
    <property type="match status" value="1"/>
</dbReference>
<feature type="transmembrane region" description="Helical" evidence="7">
    <location>
        <begin position="335"/>
        <end position="357"/>
    </location>
</feature>
<dbReference type="InterPro" id="IPR011701">
    <property type="entry name" value="MFS"/>
</dbReference>
<gene>
    <name evidence="8" type="ORF">GFB47_07330</name>
</gene>
<feature type="transmembrane region" description="Helical" evidence="7">
    <location>
        <begin position="109"/>
        <end position="131"/>
    </location>
</feature>
<dbReference type="SUPFAM" id="SSF103473">
    <property type="entry name" value="MFS general substrate transporter"/>
    <property type="match status" value="1"/>
</dbReference>
<feature type="transmembrane region" description="Helical" evidence="7">
    <location>
        <begin position="173"/>
        <end position="190"/>
    </location>
</feature>
<feature type="transmembrane region" description="Helical" evidence="7">
    <location>
        <begin position="405"/>
        <end position="422"/>
    </location>
</feature>
<dbReference type="InterPro" id="IPR036259">
    <property type="entry name" value="MFS_trans_sf"/>
</dbReference>
<evidence type="ECO:0000256" key="1">
    <source>
        <dbReference type="ARBA" id="ARBA00004651"/>
    </source>
</evidence>
<comment type="subcellular location">
    <subcellularLocation>
        <location evidence="1">Cell membrane</location>
        <topology evidence="1">Multi-pass membrane protein</topology>
    </subcellularLocation>
</comment>
<dbReference type="Gene3D" id="1.20.1250.20">
    <property type="entry name" value="MFS general substrate transporter like domains"/>
    <property type="match status" value="1"/>
</dbReference>
<evidence type="ECO:0000256" key="4">
    <source>
        <dbReference type="ARBA" id="ARBA00022692"/>
    </source>
</evidence>
<protein>
    <submittedName>
        <fullName evidence="8">MFS transporter</fullName>
    </submittedName>
</protein>
<dbReference type="CDD" id="cd06173">
    <property type="entry name" value="MFS_MefA_like"/>
    <property type="match status" value="1"/>
</dbReference>
<dbReference type="GO" id="GO:0022857">
    <property type="term" value="F:transmembrane transporter activity"/>
    <property type="evidence" value="ECO:0007669"/>
    <property type="project" value="InterPro"/>
</dbReference>
<name>A0A5Q0TDM9_9VIBR</name>
<keyword evidence="4 7" id="KW-0812">Transmembrane</keyword>
<evidence type="ECO:0000256" key="6">
    <source>
        <dbReference type="ARBA" id="ARBA00023136"/>
    </source>
</evidence>
<keyword evidence="5 7" id="KW-1133">Transmembrane helix</keyword>
<evidence type="ECO:0000256" key="2">
    <source>
        <dbReference type="ARBA" id="ARBA00022448"/>
    </source>
</evidence>
<proteinExistence type="predicted"/>
<dbReference type="EMBL" id="CP045699">
    <property type="protein sequence ID" value="QGA65243.1"/>
    <property type="molecule type" value="Genomic_DNA"/>
</dbReference>
<dbReference type="PANTHER" id="PTHR43266">
    <property type="entry name" value="MACROLIDE-EFFLUX PROTEIN"/>
    <property type="match status" value="1"/>
</dbReference>
<dbReference type="AlphaFoldDB" id="A0A5Q0TDM9"/>
<evidence type="ECO:0000256" key="3">
    <source>
        <dbReference type="ARBA" id="ARBA00022475"/>
    </source>
</evidence>
<keyword evidence="3" id="KW-1003">Cell membrane</keyword>
<reference evidence="8 9" key="1">
    <citation type="submission" date="2019-10" db="EMBL/GenBank/DDBJ databases">
        <title>Vibrio sp. nov., isolated from Coralline algae surface.</title>
        <authorList>
            <person name="Geng Y."/>
            <person name="Zhang X."/>
        </authorList>
    </citation>
    <scope>NUCLEOTIDE SEQUENCE [LARGE SCALE GENOMIC DNA]</scope>
    <source>
        <strain evidence="8 9">SM1977</strain>
    </source>
</reference>
<dbReference type="PANTHER" id="PTHR43266:SF2">
    <property type="entry name" value="MAJOR FACILITATOR SUPERFAMILY (MFS) PROFILE DOMAIN-CONTAINING PROTEIN"/>
    <property type="match status" value="1"/>
</dbReference>
<sequence>MSSSLLKKRRFLPYFITQFLGAFNDNIFKNTLLLLVAFAAVDTLPVSSDIFINLAAGLFILPFFLFSATAGVLADNYEKSKLIRIIKMAEVIIMLLAAIGFLFHSYLSLLILLFLMGTQSAFFGPVKYALLPQHLKAGELVSGNALVETGTFLAILFGTIGAGFIAGSGHAEVIAAVMVIIFAILGFIASNKIPAAPAEKSHQPFQWQPITQTQRTLAIAKQNNHIYLSILAISWFWFLGACYLTQFPNFTKHYLLGNQASVSLLLTLFSVGIAVGSLLCARLSRHQVNLKLVLLGGALISVCSFLLGFSTPSAITTSIITPSSSLWAFIAQPSLWGVFISLFGLGISGGLFIVPLYTQMQILAQPNQRAQVIAANNIYNAIFMVASALISIICLAMLNLSIPDFFELLAACNAVVIFLLWYKAASVA</sequence>
<dbReference type="GO" id="GO:0005886">
    <property type="term" value="C:plasma membrane"/>
    <property type="evidence" value="ECO:0007669"/>
    <property type="project" value="UniProtKB-SubCell"/>
</dbReference>